<dbReference type="AlphaFoldDB" id="A0A6A4BCB4"/>
<dbReference type="Proteomes" id="UP000437068">
    <property type="component" value="Unassembled WGS sequence"/>
</dbReference>
<sequence>MATTVEAILTWVPVSSTSVLYSDNCQADYPGDPNDSGIITLGDNRTSIACLCPEAGRRRRRAQVRRWGRTLPRSCMREQIRANLPSCNAH</sequence>
<organism evidence="1 2">
    <name type="scientific">Phytophthora fragariae</name>
    <dbReference type="NCBI Taxonomy" id="53985"/>
    <lineage>
        <taxon>Eukaryota</taxon>
        <taxon>Sar</taxon>
        <taxon>Stramenopiles</taxon>
        <taxon>Oomycota</taxon>
        <taxon>Peronosporomycetes</taxon>
        <taxon>Peronosporales</taxon>
        <taxon>Peronosporaceae</taxon>
        <taxon>Phytophthora</taxon>
    </lineage>
</organism>
<comment type="caution">
    <text evidence="1">The sequence shown here is derived from an EMBL/GenBank/DDBJ whole genome shotgun (WGS) entry which is preliminary data.</text>
</comment>
<reference evidence="1 2" key="1">
    <citation type="submission" date="2018-08" db="EMBL/GenBank/DDBJ databases">
        <title>Genomic investigation of the strawberry pathogen Phytophthora fragariae indicates pathogenicity is determined by transcriptional variation in three key races.</title>
        <authorList>
            <person name="Adams T.M."/>
            <person name="Armitage A.D."/>
            <person name="Sobczyk M.K."/>
            <person name="Bates H.J."/>
            <person name="Dunwell J.M."/>
            <person name="Nellist C.F."/>
            <person name="Harrison R.J."/>
        </authorList>
    </citation>
    <scope>NUCLEOTIDE SEQUENCE [LARGE SCALE GENOMIC DNA]</scope>
    <source>
        <strain evidence="1 2">A4</strain>
    </source>
</reference>
<proteinExistence type="predicted"/>
<name>A0A6A4BCB4_9STRA</name>
<evidence type="ECO:0000313" key="2">
    <source>
        <dbReference type="Proteomes" id="UP000437068"/>
    </source>
</evidence>
<accession>A0A6A4BCB4</accession>
<protein>
    <submittedName>
        <fullName evidence="1">Uncharacterized protein</fullName>
    </submittedName>
</protein>
<dbReference type="EMBL" id="QXGE01003957">
    <property type="protein sequence ID" value="KAE9272556.1"/>
    <property type="molecule type" value="Genomic_DNA"/>
</dbReference>
<gene>
    <name evidence="1" type="ORF">PF001_g27886</name>
</gene>
<evidence type="ECO:0000313" key="1">
    <source>
        <dbReference type="EMBL" id="KAE9272556.1"/>
    </source>
</evidence>